<proteinExistence type="predicted"/>
<reference evidence="1 2" key="1">
    <citation type="submission" date="2022-11" db="EMBL/GenBank/DDBJ databases">
        <title>Minimal conservation of predation-associated metabolite biosynthetic gene clusters underscores biosynthetic potential of Myxococcota including descriptions for ten novel species: Archangium lansinium sp. nov., Myxococcus landrumus sp. nov., Nannocystis bai.</title>
        <authorList>
            <person name="Ahearne A."/>
            <person name="Stevens C."/>
            <person name="Phillips K."/>
        </authorList>
    </citation>
    <scope>NUCLEOTIDE SEQUENCE [LARGE SCALE GENOMIC DNA]</scope>
    <source>
        <strain evidence="1 2">MIWBW</strain>
    </source>
</reference>
<dbReference type="Pfam" id="PF14103">
    <property type="entry name" value="DUF4276"/>
    <property type="match status" value="1"/>
</dbReference>
<dbReference type="Proteomes" id="UP001207654">
    <property type="component" value="Unassembled WGS sequence"/>
</dbReference>
<dbReference type="EMBL" id="JAPNKA010000001">
    <property type="protein sequence ID" value="MCY1073452.1"/>
    <property type="molecule type" value="Genomic_DNA"/>
</dbReference>
<organism evidence="1 2">
    <name type="scientific">Archangium lansingense</name>
    <dbReference type="NCBI Taxonomy" id="2995310"/>
    <lineage>
        <taxon>Bacteria</taxon>
        <taxon>Pseudomonadati</taxon>
        <taxon>Myxococcota</taxon>
        <taxon>Myxococcia</taxon>
        <taxon>Myxococcales</taxon>
        <taxon>Cystobacterineae</taxon>
        <taxon>Archangiaceae</taxon>
        <taxon>Archangium</taxon>
    </lineage>
</organism>
<dbReference type="RefSeq" id="WP_267532459.1">
    <property type="nucleotide sequence ID" value="NZ_JAPNKA010000001.1"/>
</dbReference>
<evidence type="ECO:0000313" key="2">
    <source>
        <dbReference type="Proteomes" id="UP001207654"/>
    </source>
</evidence>
<keyword evidence="2" id="KW-1185">Reference proteome</keyword>
<dbReference type="InterPro" id="IPR025455">
    <property type="entry name" value="DUF4276"/>
</dbReference>
<protein>
    <submittedName>
        <fullName evidence="1">DUF4276 family protein</fullName>
    </submittedName>
</protein>
<accession>A0ABT3ZVL9</accession>
<sequence length="194" mass="21638">MSRVIGLVAEDDTDVDTLKVIVNRVMERPTGFRKRVGNGCARIRHKAGIWLKQLGDEGCTAVIVLHDLDRNPANNALNAIDKLYRDLEKVCSGSGVVHFICIPVEEIEAWFWADEKVVKRVGRGEGKAHPNPEAISRPKEGLIRLSRGANKKPLYSTNENVKLAELLSLDICREKCPSFRGLYSFLQQIKSGTT</sequence>
<evidence type="ECO:0000313" key="1">
    <source>
        <dbReference type="EMBL" id="MCY1073452.1"/>
    </source>
</evidence>
<comment type="caution">
    <text evidence="1">The sequence shown here is derived from an EMBL/GenBank/DDBJ whole genome shotgun (WGS) entry which is preliminary data.</text>
</comment>
<gene>
    <name evidence="1" type="ORF">OV287_03060</name>
</gene>
<name>A0ABT3ZVL9_9BACT</name>